<dbReference type="PANTHER" id="PTHR33602">
    <property type="entry name" value="REGULATORY PROTEIN RECX FAMILY PROTEIN"/>
    <property type="match status" value="1"/>
</dbReference>
<dbReference type="InterPro" id="IPR003783">
    <property type="entry name" value="Regulatory_RecX"/>
</dbReference>
<dbReference type="Pfam" id="PF21982">
    <property type="entry name" value="RecX_HTH1"/>
    <property type="match status" value="1"/>
</dbReference>
<evidence type="ECO:0000256" key="4">
    <source>
        <dbReference type="ARBA" id="ARBA00022490"/>
    </source>
</evidence>
<dbReference type="InterPro" id="IPR053924">
    <property type="entry name" value="RecX_HTH_2nd"/>
</dbReference>
<feature type="domain" description="RecX third three-helical" evidence="8">
    <location>
        <begin position="115"/>
        <end position="161"/>
    </location>
</feature>
<dbReference type="Pfam" id="PF21981">
    <property type="entry name" value="RecX_HTH3"/>
    <property type="match status" value="1"/>
</dbReference>
<sequence>MTQPPGDDAGTGRPRRRRGTTELTPAQRALGLLVRREHSSKELARKLQAKGVSQGDAKATVERMTEAGWQSNERFADNLVRSRAAQGHGPVRIRAELATHGLGEEAIQAALDSFEEDWARLAHDMVQRRFGEALHEDRTLQRKAGEFLIRRGFSIDQMRRATGSSPFDDDFD</sequence>
<dbReference type="InterPro" id="IPR053925">
    <property type="entry name" value="RecX_HTH_3rd"/>
</dbReference>
<dbReference type="InterPro" id="IPR036388">
    <property type="entry name" value="WH-like_DNA-bd_sf"/>
</dbReference>
<comment type="subcellular location">
    <subcellularLocation>
        <location evidence="1 5">Cytoplasm</location>
    </subcellularLocation>
</comment>
<evidence type="ECO:0000256" key="1">
    <source>
        <dbReference type="ARBA" id="ARBA00004496"/>
    </source>
</evidence>
<evidence type="ECO:0000313" key="10">
    <source>
        <dbReference type="EMBL" id="SIQ02829.1"/>
    </source>
</evidence>
<dbReference type="GO" id="GO:0005737">
    <property type="term" value="C:cytoplasm"/>
    <property type="evidence" value="ECO:0007669"/>
    <property type="project" value="UniProtKB-SubCell"/>
</dbReference>
<dbReference type="Gene3D" id="1.10.10.10">
    <property type="entry name" value="Winged helix-like DNA-binding domain superfamily/Winged helix DNA-binding domain"/>
    <property type="match status" value="3"/>
</dbReference>
<reference evidence="11" key="1">
    <citation type="submission" date="2017-01" db="EMBL/GenBank/DDBJ databases">
        <authorList>
            <person name="Varghese N."/>
            <person name="Submissions S."/>
        </authorList>
    </citation>
    <scope>NUCLEOTIDE SEQUENCE [LARGE SCALE GENOMIC DNA]</scope>
    <source>
        <strain evidence="11">UM1</strain>
    </source>
</reference>
<accession>A0A1N6PF19</accession>
<evidence type="ECO:0000259" key="7">
    <source>
        <dbReference type="Pfam" id="PF02631"/>
    </source>
</evidence>
<evidence type="ECO:0000256" key="5">
    <source>
        <dbReference type="HAMAP-Rule" id="MF_01114"/>
    </source>
</evidence>
<comment type="similarity">
    <text evidence="2 5">Belongs to the RecX family.</text>
</comment>
<dbReference type="OrthoDB" id="7066780at2"/>
<dbReference type="GO" id="GO:0006282">
    <property type="term" value="P:regulation of DNA repair"/>
    <property type="evidence" value="ECO:0007669"/>
    <property type="project" value="UniProtKB-UniRule"/>
</dbReference>
<organism evidence="10 11">
    <name type="scientific">Solilutibacter tolerans</name>
    <dbReference type="NCBI Taxonomy" id="1604334"/>
    <lineage>
        <taxon>Bacteria</taxon>
        <taxon>Pseudomonadati</taxon>
        <taxon>Pseudomonadota</taxon>
        <taxon>Gammaproteobacteria</taxon>
        <taxon>Lysobacterales</taxon>
        <taxon>Lysobacteraceae</taxon>
        <taxon>Solilutibacter</taxon>
    </lineage>
</organism>
<dbReference type="RefSeq" id="WP_076585062.1">
    <property type="nucleotide sequence ID" value="NZ_FTLW01000001.1"/>
</dbReference>
<dbReference type="Pfam" id="PF02631">
    <property type="entry name" value="RecX_HTH2"/>
    <property type="match status" value="1"/>
</dbReference>
<dbReference type="InterPro" id="IPR053926">
    <property type="entry name" value="RecX_HTH_1st"/>
</dbReference>
<evidence type="ECO:0000259" key="9">
    <source>
        <dbReference type="Pfam" id="PF21982"/>
    </source>
</evidence>
<evidence type="ECO:0000256" key="3">
    <source>
        <dbReference type="ARBA" id="ARBA00018111"/>
    </source>
</evidence>
<protein>
    <recommendedName>
        <fullName evidence="3 5">Regulatory protein RecX</fullName>
    </recommendedName>
</protein>
<dbReference type="STRING" id="1604334.SAMN05421546_0587"/>
<dbReference type="PANTHER" id="PTHR33602:SF1">
    <property type="entry name" value="REGULATORY PROTEIN RECX FAMILY PROTEIN"/>
    <property type="match status" value="1"/>
</dbReference>
<dbReference type="AlphaFoldDB" id="A0A1N6PF19"/>
<feature type="region of interest" description="Disordered" evidence="6">
    <location>
        <begin position="1"/>
        <end position="27"/>
    </location>
</feature>
<evidence type="ECO:0000256" key="2">
    <source>
        <dbReference type="ARBA" id="ARBA00009695"/>
    </source>
</evidence>
<dbReference type="HAMAP" id="MF_01114">
    <property type="entry name" value="RecX"/>
    <property type="match status" value="1"/>
</dbReference>
<evidence type="ECO:0000256" key="6">
    <source>
        <dbReference type="SAM" id="MobiDB-lite"/>
    </source>
</evidence>
<comment type="function">
    <text evidence="5">Modulates RecA activity.</text>
</comment>
<keyword evidence="4 5" id="KW-0963">Cytoplasm</keyword>
<proteinExistence type="inferred from homology"/>
<gene>
    <name evidence="5" type="primary">recX</name>
    <name evidence="10" type="ORF">SAMN05421546_0587</name>
</gene>
<feature type="domain" description="RecX second three-helical" evidence="7">
    <location>
        <begin position="73"/>
        <end position="111"/>
    </location>
</feature>
<feature type="domain" description="RecX first three-helical" evidence="9">
    <location>
        <begin position="27"/>
        <end position="64"/>
    </location>
</feature>
<dbReference type="EMBL" id="FTLW01000001">
    <property type="protein sequence ID" value="SIQ02829.1"/>
    <property type="molecule type" value="Genomic_DNA"/>
</dbReference>
<name>A0A1N6PF19_9GAMM</name>
<feature type="compositionally biased region" description="Low complexity" evidence="6">
    <location>
        <begin position="1"/>
        <end position="12"/>
    </location>
</feature>
<evidence type="ECO:0000313" key="11">
    <source>
        <dbReference type="Proteomes" id="UP000241788"/>
    </source>
</evidence>
<keyword evidence="11" id="KW-1185">Reference proteome</keyword>
<evidence type="ECO:0000259" key="8">
    <source>
        <dbReference type="Pfam" id="PF21981"/>
    </source>
</evidence>
<dbReference type="Proteomes" id="UP000241788">
    <property type="component" value="Unassembled WGS sequence"/>
</dbReference>